<accession>A0A0R2BZ95</accession>
<gene>
    <name evidence="3" type="ORF">FD21_GL000827</name>
</gene>
<dbReference type="AlphaFoldDB" id="A0A0R2BZ95"/>
<keyword evidence="1" id="KW-0479">Metal-binding</keyword>
<reference evidence="3 4" key="1">
    <citation type="journal article" date="2015" name="Genome Announc.">
        <title>Expanding the biotechnology potential of lactobacilli through comparative genomics of 213 strains and associated genera.</title>
        <authorList>
            <person name="Sun Z."/>
            <person name="Harris H.M."/>
            <person name="McCann A."/>
            <person name="Guo C."/>
            <person name="Argimon S."/>
            <person name="Zhang W."/>
            <person name="Yang X."/>
            <person name="Jeffery I.B."/>
            <person name="Cooney J.C."/>
            <person name="Kagawa T.F."/>
            <person name="Liu W."/>
            <person name="Song Y."/>
            <person name="Salvetti E."/>
            <person name="Wrobel A."/>
            <person name="Rasinkangas P."/>
            <person name="Parkhill J."/>
            <person name="Rea M.C."/>
            <person name="O'Sullivan O."/>
            <person name="Ritari J."/>
            <person name="Douillard F.P."/>
            <person name="Paul Ross R."/>
            <person name="Yang R."/>
            <person name="Briner A.E."/>
            <person name="Felis G.E."/>
            <person name="de Vos W.M."/>
            <person name="Barrangou R."/>
            <person name="Klaenhammer T.R."/>
            <person name="Caufield P.W."/>
            <person name="Cui Y."/>
            <person name="Zhang H."/>
            <person name="O'Toole P.W."/>
        </authorList>
    </citation>
    <scope>NUCLEOTIDE SEQUENCE [LARGE SCALE GENOMIC DNA]</scope>
    <source>
        <strain evidence="3 4">DSM 20605</strain>
    </source>
</reference>
<name>A0A0R2BZ95_9LACO</name>
<dbReference type="PATRIC" id="fig|1133569.4.peg.901"/>
<dbReference type="Pfam" id="PF00834">
    <property type="entry name" value="Ribul_P_3_epim"/>
    <property type="match status" value="1"/>
</dbReference>
<dbReference type="GO" id="GO:0016857">
    <property type="term" value="F:racemase and epimerase activity, acting on carbohydrates and derivatives"/>
    <property type="evidence" value="ECO:0007669"/>
    <property type="project" value="InterPro"/>
</dbReference>
<dbReference type="InterPro" id="IPR011060">
    <property type="entry name" value="RibuloseP-bd_barrel"/>
</dbReference>
<evidence type="ECO:0000256" key="1">
    <source>
        <dbReference type="ARBA" id="ARBA00022723"/>
    </source>
</evidence>
<dbReference type="eggNOG" id="COG0036">
    <property type="taxonomic scope" value="Bacteria"/>
</dbReference>
<proteinExistence type="predicted"/>
<dbReference type="GO" id="GO:0005975">
    <property type="term" value="P:carbohydrate metabolic process"/>
    <property type="evidence" value="ECO:0007669"/>
    <property type="project" value="InterPro"/>
</dbReference>
<dbReference type="InterPro" id="IPR000056">
    <property type="entry name" value="Ribul_P_3_epim-like"/>
</dbReference>
<keyword evidence="4" id="KW-1185">Reference proteome</keyword>
<dbReference type="EMBL" id="AYYX01000214">
    <property type="protein sequence ID" value="KRM81366.1"/>
    <property type="molecule type" value="Genomic_DNA"/>
</dbReference>
<evidence type="ECO:0000313" key="4">
    <source>
        <dbReference type="Proteomes" id="UP000051576"/>
    </source>
</evidence>
<dbReference type="SUPFAM" id="SSF51366">
    <property type="entry name" value="Ribulose-phoshate binding barrel"/>
    <property type="match status" value="1"/>
</dbReference>
<organism evidence="3 4">
    <name type="scientific">Liquorilactobacillus vini DSM 20605</name>
    <dbReference type="NCBI Taxonomy" id="1133569"/>
    <lineage>
        <taxon>Bacteria</taxon>
        <taxon>Bacillati</taxon>
        <taxon>Bacillota</taxon>
        <taxon>Bacilli</taxon>
        <taxon>Lactobacillales</taxon>
        <taxon>Lactobacillaceae</taxon>
        <taxon>Liquorilactobacillus</taxon>
    </lineage>
</organism>
<dbReference type="STRING" id="1133569.FD21_GL000827"/>
<dbReference type="GO" id="GO:0046872">
    <property type="term" value="F:metal ion binding"/>
    <property type="evidence" value="ECO:0007669"/>
    <property type="project" value="UniProtKB-KW"/>
</dbReference>
<dbReference type="Proteomes" id="UP000051576">
    <property type="component" value="Unassembled WGS sequence"/>
</dbReference>
<dbReference type="InterPro" id="IPR013785">
    <property type="entry name" value="Aldolase_TIM"/>
</dbReference>
<evidence type="ECO:0000256" key="2">
    <source>
        <dbReference type="ARBA" id="ARBA00023235"/>
    </source>
</evidence>
<protein>
    <recommendedName>
        <fullName evidence="5">Ribulose-phosphate 3-epimerase</fullName>
    </recommendedName>
</protein>
<evidence type="ECO:0008006" key="5">
    <source>
        <dbReference type="Google" id="ProtNLM"/>
    </source>
</evidence>
<comment type="caution">
    <text evidence="3">The sequence shown here is derived from an EMBL/GenBank/DDBJ whole genome shotgun (WGS) entry which is preliminary data.</text>
</comment>
<sequence>MTDKIVELTQLKKRFNYDFDIEVDGGINDKTGKSCLDAGANILVAGSYIFSARNITEQINKLRVLN</sequence>
<evidence type="ECO:0000313" key="3">
    <source>
        <dbReference type="EMBL" id="KRM81366.1"/>
    </source>
</evidence>
<dbReference type="PANTHER" id="PTHR11749">
    <property type="entry name" value="RIBULOSE-5-PHOSPHATE-3-EPIMERASE"/>
    <property type="match status" value="1"/>
</dbReference>
<keyword evidence="2" id="KW-0413">Isomerase</keyword>
<dbReference type="Gene3D" id="3.20.20.70">
    <property type="entry name" value="Aldolase class I"/>
    <property type="match status" value="1"/>
</dbReference>